<proteinExistence type="predicted"/>
<gene>
    <name evidence="2" type="ORF">HPP92_019807</name>
</gene>
<reference evidence="2 3" key="1">
    <citation type="journal article" date="2020" name="Nat. Food">
        <title>A phased Vanilla planifolia genome enables genetic improvement of flavour and production.</title>
        <authorList>
            <person name="Hasing T."/>
            <person name="Tang H."/>
            <person name="Brym M."/>
            <person name="Khazi F."/>
            <person name="Huang T."/>
            <person name="Chambers A.H."/>
        </authorList>
    </citation>
    <scope>NUCLEOTIDE SEQUENCE [LARGE SCALE GENOMIC DNA]</scope>
    <source>
        <tissue evidence="2">Leaf</tissue>
    </source>
</reference>
<dbReference type="EMBL" id="JADCNM010000010">
    <property type="protein sequence ID" value="KAG0465643.1"/>
    <property type="molecule type" value="Genomic_DNA"/>
</dbReference>
<organism evidence="2 3">
    <name type="scientific">Vanilla planifolia</name>
    <name type="common">Vanilla</name>
    <dbReference type="NCBI Taxonomy" id="51239"/>
    <lineage>
        <taxon>Eukaryota</taxon>
        <taxon>Viridiplantae</taxon>
        <taxon>Streptophyta</taxon>
        <taxon>Embryophyta</taxon>
        <taxon>Tracheophyta</taxon>
        <taxon>Spermatophyta</taxon>
        <taxon>Magnoliopsida</taxon>
        <taxon>Liliopsida</taxon>
        <taxon>Asparagales</taxon>
        <taxon>Orchidaceae</taxon>
        <taxon>Vanilloideae</taxon>
        <taxon>Vanilleae</taxon>
        <taxon>Vanilla</taxon>
    </lineage>
</organism>
<sequence length="119" mass="13884">MESLQYTIDFLLRRRPKGRHEGTGQLSKREENGEECALNGGTDKDPSAQRIESKTETETFAAALFSIPEKKDVMRKNVGLKERWEQWNFQLVFTNGHDFSLVNLLRDEKQLQVHNLLHR</sequence>
<feature type="region of interest" description="Disordered" evidence="1">
    <location>
        <begin position="17"/>
        <end position="51"/>
    </location>
</feature>
<evidence type="ECO:0000313" key="2">
    <source>
        <dbReference type="EMBL" id="KAG0465643.1"/>
    </source>
</evidence>
<feature type="compositionally biased region" description="Basic and acidic residues" evidence="1">
    <location>
        <begin position="42"/>
        <end position="51"/>
    </location>
</feature>
<dbReference type="Proteomes" id="UP000639772">
    <property type="component" value="Chromosome 10"/>
</dbReference>
<dbReference type="AlphaFoldDB" id="A0A835Q6G2"/>
<evidence type="ECO:0000313" key="3">
    <source>
        <dbReference type="Proteomes" id="UP000639772"/>
    </source>
</evidence>
<feature type="compositionally biased region" description="Basic and acidic residues" evidence="1">
    <location>
        <begin position="19"/>
        <end position="31"/>
    </location>
</feature>
<protein>
    <submittedName>
        <fullName evidence="2">Uncharacterized protein</fullName>
    </submittedName>
</protein>
<name>A0A835Q6G2_VANPL</name>
<accession>A0A835Q6G2</accession>
<comment type="caution">
    <text evidence="2">The sequence shown here is derived from an EMBL/GenBank/DDBJ whole genome shotgun (WGS) entry which is preliminary data.</text>
</comment>
<evidence type="ECO:0000256" key="1">
    <source>
        <dbReference type="SAM" id="MobiDB-lite"/>
    </source>
</evidence>